<organism evidence="1 2">
    <name type="scientific">Candidatus Abyssobacteria bacterium SURF_17</name>
    <dbReference type="NCBI Taxonomy" id="2093361"/>
    <lineage>
        <taxon>Bacteria</taxon>
        <taxon>Pseudomonadati</taxon>
        <taxon>Candidatus Hydrogenedentota</taxon>
        <taxon>Candidatus Abyssobacteria</taxon>
    </lineage>
</organism>
<dbReference type="InterPro" id="IPR053158">
    <property type="entry name" value="CapK_Type1_Caps_Biosynth"/>
</dbReference>
<gene>
    <name evidence="1" type="ORF">C4532_06135</name>
</gene>
<dbReference type="Proteomes" id="UP000285961">
    <property type="component" value="Unassembled WGS sequence"/>
</dbReference>
<dbReference type="PANTHER" id="PTHR36932">
    <property type="entry name" value="CAPSULAR POLYSACCHARIDE BIOSYNTHESIS PROTEIN"/>
    <property type="match status" value="1"/>
</dbReference>
<dbReference type="SUPFAM" id="SSF56801">
    <property type="entry name" value="Acetyl-CoA synthetase-like"/>
    <property type="match status" value="1"/>
</dbReference>
<protein>
    <submittedName>
        <fullName evidence="1">Phenylacetate--CoA ligase family protein</fullName>
    </submittedName>
</protein>
<dbReference type="EMBL" id="QZKI01000046">
    <property type="protein sequence ID" value="RJP72329.1"/>
    <property type="molecule type" value="Genomic_DNA"/>
</dbReference>
<sequence length="462" mass="53363">MNRVAEKVYFRSPFFLQNCMVSIYGFHLRRERYGGRFRDYCHGLRDSQSYSEDKIAELQSFELQKLLTHAFDNVPFYHELQQRNGWTARQFSTAVDLQKLPIVTKEQFRSNTNDFRSKMSALRGKAFKLSTSGTSGKPLTVYCDTDSRRHHYAFWQRLRGWFGIQPGMRRATFFGRIAVSPEQTRPPFWRYDIFQRNYLFSSYHMSEANLKHYYEKLVEVQPEEIIGYPSSLFILAKYMKKNNLGGVRPKAVFTTAETLLEHQRAIIGEAFGRSVVDQYGCTEMALFVSQCEEGTYHVHPEHGIVEVVDESGKPVQNGEEGEAVCTGFVNYAMPVIRYRLGDRLVLDSERCRCGRNFPVVRQIIGRTDDILITPDGRPLGRLDPVFKGMSGIYETQIIQTSRDCLLLKLVADADFNATNREELLYEVRKRTGNEMKVELELVDEIPKDSNGKFKSVISKVAE</sequence>
<accession>A0A419F2H8</accession>
<dbReference type="PANTHER" id="PTHR36932:SF1">
    <property type="entry name" value="CAPSULAR POLYSACCHARIDE BIOSYNTHESIS PROTEIN"/>
    <property type="match status" value="1"/>
</dbReference>
<dbReference type="GO" id="GO:0016874">
    <property type="term" value="F:ligase activity"/>
    <property type="evidence" value="ECO:0007669"/>
    <property type="project" value="UniProtKB-KW"/>
</dbReference>
<dbReference type="Gene3D" id="3.40.50.12780">
    <property type="entry name" value="N-terminal domain of ligase-like"/>
    <property type="match status" value="1"/>
</dbReference>
<evidence type="ECO:0000313" key="1">
    <source>
        <dbReference type="EMBL" id="RJP72329.1"/>
    </source>
</evidence>
<reference evidence="1 2" key="1">
    <citation type="journal article" date="2017" name="ISME J.">
        <title>Energy and carbon metabolisms in a deep terrestrial subsurface fluid microbial community.</title>
        <authorList>
            <person name="Momper L."/>
            <person name="Jungbluth S.P."/>
            <person name="Lee M.D."/>
            <person name="Amend J.P."/>
        </authorList>
    </citation>
    <scope>NUCLEOTIDE SEQUENCE [LARGE SCALE GENOMIC DNA]</scope>
    <source>
        <strain evidence="1">SURF_17</strain>
    </source>
</reference>
<proteinExistence type="predicted"/>
<evidence type="ECO:0000313" key="2">
    <source>
        <dbReference type="Proteomes" id="UP000285961"/>
    </source>
</evidence>
<keyword evidence="1" id="KW-0436">Ligase</keyword>
<name>A0A419F2H8_9BACT</name>
<comment type="caution">
    <text evidence="1">The sequence shown here is derived from an EMBL/GenBank/DDBJ whole genome shotgun (WGS) entry which is preliminary data.</text>
</comment>
<dbReference type="AlphaFoldDB" id="A0A419F2H8"/>
<dbReference type="InterPro" id="IPR042099">
    <property type="entry name" value="ANL_N_sf"/>
</dbReference>